<dbReference type="Proteomes" id="UP000191094">
    <property type="component" value="Unassembled WGS sequence"/>
</dbReference>
<accession>A0A1T0CHE1</accession>
<keyword evidence="7" id="KW-0720">Serine protease</keyword>
<dbReference type="InterPro" id="IPR047272">
    <property type="entry name" value="S49_SppA_C"/>
</dbReference>
<proteinExistence type="inferred from homology"/>
<dbReference type="Gene3D" id="3.90.226.10">
    <property type="entry name" value="2-enoyl-CoA Hydratase, Chain A, domain 1"/>
    <property type="match status" value="1"/>
</dbReference>
<dbReference type="GO" id="GO:0006508">
    <property type="term" value="P:proteolysis"/>
    <property type="evidence" value="ECO:0007669"/>
    <property type="project" value="UniProtKB-KW"/>
</dbReference>
<sequence>MLFHSDKTPIELKVIHLNQKQQKRREQLLAAKNDKNGLKQLKKSLAKQAKKALKDNLKGKNKGKKSVYVIDFDGDIKASAVKHLREEISTILSCAEQGDEVVVRLESSGGLVNGYGLAAAQLVRIKDANLHLTICVDKVAASGGYMMACVADKIYAAPFAVIGSIGVVAQLPNFNKVLKNHDIEYEMFTAGDYKRTVTIFGENDDKDRAKFQQEIEQTHQLFKHFVTTYRPKLDLDAVATGEHWYGEDALNLGLVDELKTSDAYLLEKMQTQEVYVLHSQTKPTLAQKLGFAAMAEQSASCLIDMVSDKLPQVITQLNNGKRSWF</sequence>
<evidence type="ECO:0000313" key="13">
    <source>
        <dbReference type="Proteomes" id="UP000191094"/>
    </source>
</evidence>
<dbReference type="GO" id="GO:0004252">
    <property type="term" value="F:serine-type endopeptidase activity"/>
    <property type="evidence" value="ECO:0007669"/>
    <property type="project" value="InterPro"/>
</dbReference>
<dbReference type="SUPFAM" id="SSF52096">
    <property type="entry name" value="ClpP/crotonase"/>
    <property type="match status" value="1"/>
</dbReference>
<keyword evidence="6" id="KW-0378">Hydrolase</keyword>
<dbReference type="OrthoDB" id="5614232at2"/>
<keyword evidence="3" id="KW-1003">Cell membrane</keyword>
<comment type="caution">
    <text evidence="12">The sequence shown here is derived from an EMBL/GenBank/DDBJ whole genome shotgun (WGS) entry which is preliminary data.</text>
</comment>
<organism evidence="12 13">
    <name type="scientific">Lwoffella lincolnii</name>
    <dbReference type="NCBI Taxonomy" id="90241"/>
    <lineage>
        <taxon>Bacteria</taxon>
        <taxon>Pseudomonadati</taxon>
        <taxon>Pseudomonadota</taxon>
        <taxon>Gammaproteobacteria</taxon>
        <taxon>Moraxellales</taxon>
        <taxon>Moraxellaceae</taxon>
        <taxon>Lwoffella</taxon>
    </lineage>
</organism>
<evidence type="ECO:0000259" key="10">
    <source>
        <dbReference type="Pfam" id="PF01343"/>
    </source>
</evidence>
<dbReference type="NCBIfam" id="NF008745">
    <property type="entry name" value="PRK11778.1"/>
    <property type="match status" value="1"/>
</dbReference>
<evidence type="ECO:0000256" key="8">
    <source>
        <dbReference type="ARBA" id="ARBA00022989"/>
    </source>
</evidence>
<name>A0A1T0CHE1_9GAMM</name>
<dbReference type="InterPro" id="IPR029045">
    <property type="entry name" value="ClpP/crotonase-like_dom_sf"/>
</dbReference>
<keyword evidence="5" id="KW-0812">Transmembrane</keyword>
<keyword evidence="9" id="KW-0472">Membrane</keyword>
<keyword evidence="4 12" id="KW-0645">Protease</keyword>
<dbReference type="GO" id="GO:0005886">
    <property type="term" value="C:plasma membrane"/>
    <property type="evidence" value="ECO:0007669"/>
    <property type="project" value="UniProtKB-SubCell"/>
</dbReference>
<evidence type="ECO:0000259" key="11">
    <source>
        <dbReference type="Pfam" id="PF08496"/>
    </source>
</evidence>
<evidence type="ECO:0000256" key="6">
    <source>
        <dbReference type="ARBA" id="ARBA00022801"/>
    </source>
</evidence>
<dbReference type="EMBL" id="MUYT01000004">
    <property type="protein sequence ID" value="OOS21699.1"/>
    <property type="molecule type" value="Genomic_DNA"/>
</dbReference>
<dbReference type="Gene3D" id="6.20.330.10">
    <property type="match status" value="1"/>
</dbReference>
<dbReference type="Pfam" id="PF08496">
    <property type="entry name" value="Peptidase_S49_N"/>
    <property type="match status" value="1"/>
</dbReference>
<feature type="domain" description="Peptidase S49 N-terminal proteobacteria" evidence="11">
    <location>
        <begin position="8"/>
        <end position="122"/>
    </location>
</feature>
<evidence type="ECO:0000256" key="2">
    <source>
        <dbReference type="ARBA" id="ARBA00008683"/>
    </source>
</evidence>
<dbReference type="PANTHER" id="PTHR42987">
    <property type="entry name" value="PEPTIDASE S49"/>
    <property type="match status" value="1"/>
</dbReference>
<dbReference type="PANTHER" id="PTHR42987:SF4">
    <property type="entry name" value="PROTEASE SOHB-RELATED"/>
    <property type="match status" value="1"/>
</dbReference>
<dbReference type="InterPro" id="IPR013703">
    <property type="entry name" value="Peptidase_S49_N_proteobac"/>
</dbReference>
<evidence type="ECO:0000256" key="3">
    <source>
        <dbReference type="ARBA" id="ARBA00022475"/>
    </source>
</evidence>
<gene>
    <name evidence="12" type="ORF">B0682_03400</name>
</gene>
<evidence type="ECO:0000256" key="9">
    <source>
        <dbReference type="ARBA" id="ARBA00023136"/>
    </source>
</evidence>
<evidence type="ECO:0000256" key="5">
    <source>
        <dbReference type="ARBA" id="ARBA00022692"/>
    </source>
</evidence>
<evidence type="ECO:0000256" key="1">
    <source>
        <dbReference type="ARBA" id="ARBA00004236"/>
    </source>
</evidence>
<comment type="subcellular location">
    <subcellularLocation>
        <location evidence="1">Cell membrane</location>
    </subcellularLocation>
</comment>
<feature type="domain" description="Peptidase S49" evidence="10">
    <location>
        <begin position="126"/>
        <end position="274"/>
    </location>
</feature>
<protein>
    <submittedName>
        <fullName evidence="12">Protease SohB</fullName>
    </submittedName>
</protein>
<comment type="similarity">
    <text evidence="2">Belongs to the peptidase S49 family.</text>
</comment>
<keyword evidence="13" id="KW-1185">Reference proteome</keyword>
<dbReference type="RefSeq" id="WP_078306669.1">
    <property type="nucleotide sequence ID" value="NZ_CP147511.1"/>
</dbReference>
<evidence type="ECO:0000313" key="12">
    <source>
        <dbReference type="EMBL" id="OOS21699.1"/>
    </source>
</evidence>
<dbReference type="CDD" id="cd07023">
    <property type="entry name" value="S49_Sppa_N_C"/>
    <property type="match status" value="1"/>
</dbReference>
<dbReference type="STRING" id="90241.B0682_03400"/>
<keyword evidence="8" id="KW-1133">Transmembrane helix</keyword>
<dbReference type="InterPro" id="IPR002142">
    <property type="entry name" value="Peptidase_S49"/>
</dbReference>
<evidence type="ECO:0000256" key="4">
    <source>
        <dbReference type="ARBA" id="ARBA00022670"/>
    </source>
</evidence>
<dbReference type="AlphaFoldDB" id="A0A1T0CHE1"/>
<reference evidence="12 13" key="1">
    <citation type="submission" date="2017-02" db="EMBL/GenBank/DDBJ databases">
        <title>Draft genome sequence of Moraxella lincolnii CCUG 9405T type strain.</title>
        <authorList>
            <person name="Salva-Serra F."/>
            <person name="Engstrom-Jakobsson H."/>
            <person name="Thorell K."/>
            <person name="Jaen-Luchoro D."/>
            <person name="Gonzales-Siles L."/>
            <person name="Karlsson R."/>
            <person name="Yazdan S."/>
            <person name="Boulund F."/>
            <person name="Johnning A."/>
            <person name="Engstrand L."/>
            <person name="Kristiansson E."/>
            <person name="Moore E."/>
        </authorList>
    </citation>
    <scope>NUCLEOTIDE SEQUENCE [LARGE SCALE GENOMIC DNA]</scope>
    <source>
        <strain evidence="12 13">CCUG 9405</strain>
    </source>
</reference>
<dbReference type="Pfam" id="PF01343">
    <property type="entry name" value="Peptidase_S49"/>
    <property type="match status" value="1"/>
</dbReference>
<evidence type="ECO:0000256" key="7">
    <source>
        <dbReference type="ARBA" id="ARBA00022825"/>
    </source>
</evidence>